<dbReference type="Proteomes" id="UP000626148">
    <property type="component" value="Unassembled WGS sequence"/>
</dbReference>
<proteinExistence type="predicted"/>
<keyword evidence="2" id="KW-1185">Reference proteome</keyword>
<evidence type="ECO:0000313" key="1">
    <source>
        <dbReference type="EMBL" id="GGX57350.1"/>
    </source>
</evidence>
<comment type="caution">
    <text evidence="1">The sequence shown here is derived from an EMBL/GenBank/DDBJ whole genome shotgun (WGS) entry which is preliminary data.</text>
</comment>
<protein>
    <submittedName>
        <fullName evidence="1">Uncharacterized protein</fullName>
    </submittedName>
</protein>
<accession>A0A918KDB7</accession>
<evidence type="ECO:0000313" key="2">
    <source>
        <dbReference type="Proteomes" id="UP000626148"/>
    </source>
</evidence>
<reference evidence="1" key="2">
    <citation type="submission" date="2020-09" db="EMBL/GenBank/DDBJ databases">
        <authorList>
            <person name="Sun Q."/>
            <person name="Kim S."/>
        </authorList>
    </citation>
    <scope>NUCLEOTIDE SEQUENCE</scope>
    <source>
        <strain evidence="1">KCTC 22169</strain>
    </source>
</reference>
<gene>
    <name evidence="1" type="ORF">GCM10007392_26140</name>
</gene>
<organism evidence="1 2">
    <name type="scientific">Saccharospirillum salsuginis</name>
    <dbReference type="NCBI Taxonomy" id="418750"/>
    <lineage>
        <taxon>Bacteria</taxon>
        <taxon>Pseudomonadati</taxon>
        <taxon>Pseudomonadota</taxon>
        <taxon>Gammaproteobacteria</taxon>
        <taxon>Oceanospirillales</taxon>
        <taxon>Saccharospirillaceae</taxon>
        <taxon>Saccharospirillum</taxon>
    </lineage>
</organism>
<sequence length="68" mass="7770">MKLRSKYPVGLPYISTRLVTNQIKAICITIEAIIQVEKTRPYTTDGMTFIDWLDITILMAELEIPNNA</sequence>
<name>A0A918KDB7_9GAMM</name>
<dbReference type="AlphaFoldDB" id="A0A918KDB7"/>
<reference evidence="1" key="1">
    <citation type="journal article" date="2014" name="Int. J. Syst. Evol. Microbiol.">
        <title>Complete genome sequence of Corynebacterium casei LMG S-19264T (=DSM 44701T), isolated from a smear-ripened cheese.</title>
        <authorList>
            <consortium name="US DOE Joint Genome Institute (JGI-PGF)"/>
            <person name="Walter F."/>
            <person name="Albersmeier A."/>
            <person name="Kalinowski J."/>
            <person name="Ruckert C."/>
        </authorList>
    </citation>
    <scope>NUCLEOTIDE SEQUENCE</scope>
    <source>
        <strain evidence="1">KCTC 22169</strain>
    </source>
</reference>
<dbReference type="EMBL" id="BMXR01000006">
    <property type="protein sequence ID" value="GGX57350.1"/>
    <property type="molecule type" value="Genomic_DNA"/>
</dbReference>